<dbReference type="InterPro" id="IPR003593">
    <property type="entry name" value="AAA+_ATPase"/>
</dbReference>
<keyword evidence="6" id="KW-0597">Phosphoprotein</keyword>
<evidence type="ECO:0000313" key="9">
    <source>
        <dbReference type="EMBL" id="MFC4654117.1"/>
    </source>
</evidence>
<evidence type="ECO:0000259" key="7">
    <source>
        <dbReference type="PROSITE" id="PS50045"/>
    </source>
</evidence>
<comment type="caution">
    <text evidence="9">The sequence shown here is derived from an EMBL/GenBank/DDBJ whole genome shotgun (WGS) entry which is preliminary data.</text>
</comment>
<protein>
    <submittedName>
        <fullName evidence="9">Sigma-54-dependent transcriptional regulator</fullName>
    </submittedName>
</protein>
<dbReference type="InterPro" id="IPR002197">
    <property type="entry name" value="HTH_Fis"/>
</dbReference>
<feature type="domain" description="Sigma-54 factor interaction" evidence="7">
    <location>
        <begin position="150"/>
        <end position="378"/>
    </location>
</feature>
<dbReference type="PROSITE" id="PS00688">
    <property type="entry name" value="SIGMA54_INTERACT_3"/>
    <property type="match status" value="1"/>
</dbReference>
<dbReference type="InterPro" id="IPR002078">
    <property type="entry name" value="Sigma_54_int"/>
</dbReference>
<dbReference type="SMART" id="SM00382">
    <property type="entry name" value="AAA"/>
    <property type="match status" value="1"/>
</dbReference>
<dbReference type="PROSITE" id="PS50045">
    <property type="entry name" value="SIGMA54_INTERACT_4"/>
    <property type="match status" value="1"/>
</dbReference>
<dbReference type="PRINTS" id="PR01590">
    <property type="entry name" value="HTHFIS"/>
</dbReference>
<dbReference type="RefSeq" id="WP_377331843.1">
    <property type="nucleotide sequence ID" value="NZ_JBHSGB010000004.1"/>
</dbReference>
<dbReference type="Pfam" id="PF02954">
    <property type="entry name" value="HTH_8"/>
    <property type="match status" value="1"/>
</dbReference>
<evidence type="ECO:0000313" key="10">
    <source>
        <dbReference type="Proteomes" id="UP001595962"/>
    </source>
</evidence>
<evidence type="ECO:0000256" key="6">
    <source>
        <dbReference type="PROSITE-ProRule" id="PRU00169"/>
    </source>
</evidence>
<dbReference type="InterPro" id="IPR025944">
    <property type="entry name" value="Sigma_54_int_dom_CS"/>
</dbReference>
<dbReference type="Pfam" id="PF25601">
    <property type="entry name" value="AAA_lid_14"/>
    <property type="match status" value="1"/>
</dbReference>
<dbReference type="Pfam" id="PF00072">
    <property type="entry name" value="Response_reg"/>
    <property type="match status" value="1"/>
</dbReference>
<dbReference type="InterPro" id="IPR025943">
    <property type="entry name" value="Sigma_54_int_dom_ATP-bd_2"/>
</dbReference>
<keyword evidence="5" id="KW-0804">Transcription</keyword>
<dbReference type="CDD" id="cd00009">
    <property type="entry name" value="AAA"/>
    <property type="match status" value="1"/>
</dbReference>
<evidence type="ECO:0000256" key="5">
    <source>
        <dbReference type="ARBA" id="ARBA00023163"/>
    </source>
</evidence>
<dbReference type="InterPro" id="IPR001789">
    <property type="entry name" value="Sig_transdc_resp-reg_receiver"/>
</dbReference>
<dbReference type="Proteomes" id="UP001595962">
    <property type="component" value="Unassembled WGS sequence"/>
</dbReference>
<keyword evidence="4" id="KW-0238">DNA-binding</keyword>
<dbReference type="SUPFAM" id="SSF52540">
    <property type="entry name" value="P-loop containing nucleoside triphosphate hydrolases"/>
    <property type="match status" value="1"/>
</dbReference>
<reference evidence="10" key="1">
    <citation type="journal article" date="2019" name="Int. J. Syst. Evol. Microbiol.">
        <title>The Global Catalogue of Microorganisms (GCM) 10K type strain sequencing project: providing services to taxonomists for standard genome sequencing and annotation.</title>
        <authorList>
            <consortium name="The Broad Institute Genomics Platform"/>
            <consortium name="The Broad Institute Genome Sequencing Center for Infectious Disease"/>
            <person name="Wu L."/>
            <person name="Ma J."/>
        </authorList>
    </citation>
    <scope>NUCLEOTIDE SEQUENCE [LARGE SCALE GENOMIC DNA]</scope>
    <source>
        <strain evidence="10">DT28</strain>
    </source>
</reference>
<proteinExistence type="predicted"/>
<keyword evidence="3" id="KW-0805">Transcription regulation</keyword>
<dbReference type="Pfam" id="PF00158">
    <property type="entry name" value="Sigma54_activat"/>
    <property type="match status" value="1"/>
</dbReference>
<name>A0ABV9JHW8_9GAMM</name>
<dbReference type="Gene3D" id="3.40.50.2300">
    <property type="match status" value="1"/>
</dbReference>
<evidence type="ECO:0000256" key="3">
    <source>
        <dbReference type="ARBA" id="ARBA00023015"/>
    </source>
</evidence>
<dbReference type="PROSITE" id="PS50110">
    <property type="entry name" value="RESPONSE_REGULATORY"/>
    <property type="match status" value="1"/>
</dbReference>
<dbReference type="Gene3D" id="1.10.10.60">
    <property type="entry name" value="Homeodomain-like"/>
    <property type="match status" value="1"/>
</dbReference>
<dbReference type="InterPro" id="IPR009057">
    <property type="entry name" value="Homeodomain-like_sf"/>
</dbReference>
<dbReference type="PANTHER" id="PTHR32071">
    <property type="entry name" value="TRANSCRIPTIONAL REGULATORY PROTEIN"/>
    <property type="match status" value="1"/>
</dbReference>
<evidence type="ECO:0000256" key="2">
    <source>
        <dbReference type="ARBA" id="ARBA00022840"/>
    </source>
</evidence>
<dbReference type="PROSITE" id="PS00676">
    <property type="entry name" value="SIGMA54_INTERACT_2"/>
    <property type="match status" value="1"/>
</dbReference>
<feature type="modified residue" description="4-aspartylphosphate" evidence="6">
    <location>
        <position position="60"/>
    </location>
</feature>
<dbReference type="Gene3D" id="3.40.50.300">
    <property type="entry name" value="P-loop containing nucleotide triphosphate hydrolases"/>
    <property type="match status" value="1"/>
</dbReference>
<accession>A0ABV9JHW8</accession>
<evidence type="ECO:0000256" key="1">
    <source>
        <dbReference type="ARBA" id="ARBA00022741"/>
    </source>
</evidence>
<dbReference type="SUPFAM" id="SSF52172">
    <property type="entry name" value="CheY-like"/>
    <property type="match status" value="1"/>
</dbReference>
<keyword evidence="10" id="KW-1185">Reference proteome</keyword>
<feature type="domain" description="Response regulatory" evidence="8">
    <location>
        <begin position="11"/>
        <end position="125"/>
    </location>
</feature>
<evidence type="ECO:0000259" key="8">
    <source>
        <dbReference type="PROSITE" id="PS50110"/>
    </source>
</evidence>
<dbReference type="Gene3D" id="1.10.8.60">
    <property type="match status" value="1"/>
</dbReference>
<gene>
    <name evidence="9" type="ORF">ACFO3I_03650</name>
</gene>
<dbReference type="InterPro" id="IPR027417">
    <property type="entry name" value="P-loop_NTPase"/>
</dbReference>
<dbReference type="SUPFAM" id="SSF46689">
    <property type="entry name" value="Homeodomain-like"/>
    <property type="match status" value="1"/>
</dbReference>
<dbReference type="SMART" id="SM00448">
    <property type="entry name" value="REC"/>
    <property type="match status" value="1"/>
</dbReference>
<dbReference type="InterPro" id="IPR058031">
    <property type="entry name" value="AAA_lid_NorR"/>
</dbReference>
<organism evidence="9 10">
    <name type="scientific">Rheinheimera marina</name>
    <dbReference type="NCBI Taxonomy" id="1774958"/>
    <lineage>
        <taxon>Bacteria</taxon>
        <taxon>Pseudomonadati</taxon>
        <taxon>Pseudomonadota</taxon>
        <taxon>Gammaproteobacteria</taxon>
        <taxon>Chromatiales</taxon>
        <taxon>Chromatiaceae</taxon>
        <taxon>Rheinheimera</taxon>
    </lineage>
</organism>
<dbReference type="InterPro" id="IPR011006">
    <property type="entry name" value="CheY-like_superfamily"/>
</dbReference>
<keyword evidence="1" id="KW-0547">Nucleotide-binding</keyword>
<dbReference type="EMBL" id="JBHSGB010000004">
    <property type="protein sequence ID" value="MFC4654117.1"/>
    <property type="molecule type" value="Genomic_DNA"/>
</dbReference>
<sequence>MLAKGKDATAKVLIVDDEPAFRLLAERFLQQQGYQVVSTASVEEAQQQLGQFDADLILLDLALPPHFDPQHTLNLVPQLASRPVIILTGHAERDLALKAISQGAWDFIAKPIDPDLLAVVVKRAVTKHQLEKELLQLRQATPVSSPLPSLAGHSAHMESIHTLVQRIAPTEVRVLVTGPSGTGKEVISKALHQLSNRADKAFVSVHCGAIPAELLESELFGYVKGAFTGADKDRQGLLKLADGGTLFLDEIGEMPLPMQVKLLRVLQEGSYYPVGGREMQHIDIRLVSATNANLPDLVRQGKFREDLYYRIKGVTMETVALDQRREDIPLLIRFFLEQLKEQQGQAFALETGAMQWFLQKQWPGNVRELKNTLESVAAIAQQGVIRLSDIQLLHLDSQGGGADTEVVDSALLGGLDEQVKALEIRLIQQALQQHGGNKSQAARTLGISRQGLLKKLERYGLSHSSADD</sequence>
<evidence type="ECO:0000256" key="4">
    <source>
        <dbReference type="ARBA" id="ARBA00023125"/>
    </source>
</evidence>
<keyword evidence="2" id="KW-0067">ATP-binding</keyword>